<dbReference type="EMBL" id="ADLK01000056">
    <property type="protein sequence ID" value="KMW11311.1"/>
    <property type="molecule type" value="Genomic_DNA"/>
</dbReference>
<keyword evidence="8 11" id="KW-0521">NADP</keyword>
<proteinExistence type="inferred from homology"/>
<dbReference type="CDD" id="cd07304">
    <property type="entry name" value="Chorismate_synthase"/>
    <property type="match status" value="1"/>
</dbReference>
<comment type="function">
    <text evidence="11">Catalyzes the anti-1,4-elimination of the C-3 phosphate and the C-6 proR hydrogen from 5-enolpyruvylshikimate-3-phosphate (EPSP) to yield chorismate, which is the branch point compound that serves as the starting substrate for the three terminal pathways of aromatic amino acid biosynthesis. This reaction introduces a second double bond into the aromatic ring system.</text>
</comment>
<feature type="binding site" evidence="11">
    <location>
        <begin position="125"/>
        <end position="127"/>
    </location>
    <ligand>
        <name>FMN</name>
        <dbReference type="ChEBI" id="CHEBI:58210"/>
    </ligand>
</feature>
<organism evidence="14 15">
    <name type="scientific">[Clostridium] citroniae WAL-19142</name>
    <dbReference type="NCBI Taxonomy" id="742734"/>
    <lineage>
        <taxon>Bacteria</taxon>
        <taxon>Bacillati</taxon>
        <taxon>Bacillota</taxon>
        <taxon>Clostridia</taxon>
        <taxon>Lachnospirales</taxon>
        <taxon>Lachnospiraceae</taxon>
        <taxon>Enterocloster</taxon>
    </lineage>
</organism>
<comment type="caution">
    <text evidence="11">Lacks conserved residue(s) required for the propagation of feature annotation.</text>
</comment>
<dbReference type="Gene3D" id="3.60.150.10">
    <property type="entry name" value="Chorismate synthase AroC"/>
    <property type="match status" value="1"/>
</dbReference>
<comment type="catalytic activity">
    <reaction evidence="11 12">
        <text>5-O-(1-carboxyvinyl)-3-phosphoshikimate = chorismate + phosphate</text>
        <dbReference type="Rhea" id="RHEA:21020"/>
        <dbReference type="ChEBI" id="CHEBI:29748"/>
        <dbReference type="ChEBI" id="CHEBI:43474"/>
        <dbReference type="ChEBI" id="CHEBI:57701"/>
        <dbReference type="EC" id="4.2.3.5"/>
    </reaction>
</comment>
<comment type="subunit">
    <text evidence="11">Homotetramer.</text>
</comment>
<dbReference type="InterPro" id="IPR035904">
    <property type="entry name" value="Chorismate_synth_AroC_sf"/>
</dbReference>
<feature type="compositionally biased region" description="Basic and acidic residues" evidence="13">
    <location>
        <begin position="268"/>
        <end position="282"/>
    </location>
</feature>
<dbReference type="RefSeq" id="WP_048929143.1">
    <property type="nucleotide sequence ID" value="NZ_KQ235875.1"/>
</dbReference>
<evidence type="ECO:0000256" key="4">
    <source>
        <dbReference type="ARBA" id="ARBA00022605"/>
    </source>
</evidence>
<dbReference type="UniPathway" id="UPA00053">
    <property type="reaction ID" value="UER00090"/>
</dbReference>
<gene>
    <name evidence="11" type="primary">aroC</name>
    <name evidence="14" type="ORF">HMPREF9470_00598</name>
</gene>
<comment type="similarity">
    <text evidence="2 11 12">Belongs to the chorismate synthase family.</text>
</comment>
<keyword evidence="5 11" id="KW-0285">Flavoprotein</keyword>
<keyword evidence="4 11" id="KW-0028">Amino-acid biosynthesis</keyword>
<protein>
    <recommendedName>
        <fullName evidence="3 11">Chorismate synthase</fullName>
        <shortName evidence="11">CS</shortName>
        <ecNumber evidence="3 11">4.2.3.5</ecNumber>
    </recommendedName>
    <alternativeName>
        <fullName evidence="11">5-enolpyruvylshikimate-3-phosphate phospholyase</fullName>
    </alternativeName>
</protein>
<keyword evidence="10 11" id="KW-0456">Lyase</keyword>
<feature type="region of interest" description="Disordered" evidence="13">
    <location>
        <begin position="263"/>
        <end position="307"/>
    </location>
</feature>
<dbReference type="PATRIC" id="fig|742734.4.peg.638"/>
<evidence type="ECO:0000256" key="10">
    <source>
        <dbReference type="ARBA" id="ARBA00023239"/>
    </source>
</evidence>
<dbReference type="GO" id="GO:0005829">
    <property type="term" value="C:cytosol"/>
    <property type="evidence" value="ECO:0007669"/>
    <property type="project" value="TreeGrafter"/>
</dbReference>
<feature type="binding site" evidence="11">
    <location>
        <position position="54"/>
    </location>
    <ligand>
        <name>NADP(+)</name>
        <dbReference type="ChEBI" id="CHEBI:58349"/>
    </ligand>
</feature>
<keyword evidence="9 11" id="KW-0057">Aromatic amino acid biosynthesis</keyword>
<feature type="binding site" evidence="11">
    <location>
        <begin position="322"/>
        <end position="326"/>
    </location>
    <ligand>
        <name>FMN</name>
        <dbReference type="ChEBI" id="CHEBI:58210"/>
    </ligand>
</feature>
<evidence type="ECO:0000256" key="8">
    <source>
        <dbReference type="ARBA" id="ARBA00022857"/>
    </source>
</evidence>
<dbReference type="GeneID" id="93163151"/>
<dbReference type="NCBIfam" id="NF003793">
    <property type="entry name" value="PRK05382.1"/>
    <property type="match status" value="1"/>
</dbReference>
<feature type="binding site" evidence="11">
    <location>
        <position position="348"/>
    </location>
    <ligand>
        <name>FMN</name>
        <dbReference type="ChEBI" id="CHEBI:58210"/>
    </ligand>
</feature>
<evidence type="ECO:0000256" key="13">
    <source>
        <dbReference type="SAM" id="MobiDB-lite"/>
    </source>
</evidence>
<dbReference type="PROSITE" id="PS00787">
    <property type="entry name" value="CHORISMATE_SYNTHASE_1"/>
    <property type="match status" value="1"/>
</dbReference>
<reference evidence="14 15" key="1">
    <citation type="submission" date="2011-04" db="EMBL/GenBank/DDBJ databases">
        <title>The Genome Sequence of Clostridium citroniae WAL-19142.</title>
        <authorList>
            <consortium name="The Broad Institute Genome Sequencing Platform"/>
            <person name="Earl A."/>
            <person name="Ward D."/>
            <person name="Feldgarden M."/>
            <person name="Gevers D."/>
            <person name="Warren Y.A."/>
            <person name="Tyrrell K.L."/>
            <person name="Citron D.M."/>
            <person name="Goldstein E.J."/>
            <person name="Daigneault M."/>
            <person name="Allen-Vercoe E."/>
            <person name="Young S.K."/>
            <person name="Zeng Q."/>
            <person name="Gargeya S."/>
            <person name="Fitzgerald M."/>
            <person name="Haas B."/>
            <person name="Abouelleil A."/>
            <person name="Alvarado L."/>
            <person name="Arachchi H.M."/>
            <person name="Berlin A."/>
            <person name="Brown A."/>
            <person name="Chapman S.B."/>
            <person name="Chen Z."/>
            <person name="Dunbar C."/>
            <person name="Freedman E."/>
            <person name="Gearin G."/>
            <person name="Gellesch M."/>
            <person name="Goldberg J."/>
            <person name="Griggs A."/>
            <person name="Gujja S."/>
            <person name="Heilman E.R."/>
            <person name="Heiman D."/>
            <person name="Howarth C."/>
            <person name="Larson L."/>
            <person name="Lui A."/>
            <person name="MacDonald P.J."/>
            <person name="Mehta T."/>
            <person name="Montmayeur A."/>
            <person name="Murphy C."/>
            <person name="Neiman D."/>
            <person name="Pearson M."/>
            <person name="Priest M."/>
            <person name="Roberts A."/>
            <person name="Saif S."/>
            <person name="Shea T."/>
            <person name="Shenoy N."/>
            <person name="Sisk P."/>
            <person name="Stolte C."/>
            <person name="Sykes S."/>
            <person name="White J."/>
            <person name="Yandava C."/>
            <person name="Wortman J."/>
            <person name="Nusbaum C."/>
            <person name="Birren B."/>
        </authorList>
    </citation>
    <scope>NUCLEOTIDE SEQUENCE [LARGE SCALE GENOMIC DNA]</scope>
    <source>
        <strain evidence="14 15">WAL-19142</strain>
    </source>
</reference>
<feature type="binding site" evidence="11">
    <location>
        <position position="48"/>
    </location>
    <ligand>
        <name>NADP(+)</name>
        <dbReference type="ChEBI" id="CHEBI:58349"/>
    </ligand>
</feature>
<dbReference type="OrthoDB" id="9771806at2"/>
<dbReference type="PANTHER" id="PTHR21085">
    <property type="entry name" value="CHORISMATE SYNTHASE"/>
    <property type="match status" value="1"/>
</dbReference>
<dbReference type="GO" id="GO:0008652">
    <property type="term" value="P:amino acid biosynthetic process"/>
    <property type="evidence" value="ECO:0007669"/>
    <property type="project" value="UniProtKB-KW"/>
</dbReference>
<evidence type="ECO:0000256" key="9">
    <source>
        <dbReference type="ARBA" id="ARBA00023141"/>
    </source>
</evidence>
<evidence type="ECO:0000313" key="15">
    <source>
        <dbReference type="Proteomes" id="UP000037392"/>
    </source>
</evidence>
<dbReference type="InterPro" id="IPR020541">
    <property type="entry name" value="Chorismate_synthase_CS"/>
</dbReference>
<comment type="cofactor">
    <cofactor evidence="11 12">
        <name>FMNH2</name>
        <dbReference type="ChEBI" id="CHEBI:57618"/>
    </cofactor>
    <text evidence="11 12">Reduced FMN (FMNH(2)).</text>
</comment>
<dbReference type="InterPro" id="IPR000453">
    <property type="entry name" value="Chorismate_synth"/>
</dbReference>
<evidence type="ECO:0000256" key="2">
    <source>
        <dbReference type="ARBA" id="ARBA00008014"/>
    </source>
</evidence>
<dbReference type="SUPFAM" id="SSF103263">
    <property type="entry name" value="Chorismate synthase, AroC"/>
    <property type="match status" value="1"/>
</dbReference>
<evidence type="ECO:0000256" key="3">
    <source>
        <dbReference type="ARBA" id="ARBA00013036"/>
    </source>
</evidence>
<keyword evidence="7 11" id="KW-0274">FAD</keyword>
<comment type="pathway">
    <text evidence="1 11 12">Metabolic intermediate biosynthesis; chorismate biosynthesis; chorismate from D-erythrose 4-phosphate and phosphoenolpyruvate: step 7/7.</text>
</comment>
<evidence type="ECO:0000256" key="7">
    <source>
        <dbReference type="ARBA" id="ARBA00022827"/>
    </source>
</evidence>
<feature type="binding site" evidence="11">
    <location>
        <position position="307"/>
    </location>
    <ligand>
        <name>FMN</name>
        <dbReference type="ChEBI" id="CHEBI:58210"/>
    </ligand>
</feature>
<dbReference type="GO" id="GO:0009073">
    <property type="term" value="P:aromatic amino acid family biosynthetic process"/>
    <property type="evidence" value="ECO:0007669"/>
    <property type="project" value="UniProtKB-KW"/>
</dbReference>
<evidence type="ECO:0000256" key="12">
    <source>
        <dbReference type="RuleBase" id="RU000605"/>
    </source>
</evidence>
<dbReference type="PIRSF" id="PIRSF001456">
    <property type="entry name" value="Chorismate_synth"/>
    <property type="match status" value="1"/>
</dbReference>
<dbReference type="PROSITE" id="PS00788">
    <property type="entry name" value="CHORISMATE_SYNTHASE_2"/>
    <property type="match status" value="1"/>
</dbReference>
<comment type="caution">
    <text evidence="14">The sequence shown here is derived from an EMBL/GenBank/DDBJ whole genome shotgun (WGS) entry which is preliminary data.</text>
</comment>
<sequence>MAGSTYGTILKVTTWGESHGKGIGVVVDGCPAGLPLTEADIQVYLDRRKPGQSKFTTARQEGDVVEILSGVFEGRTTGTPIALEVRNTDQRSHDYGNIMDVYRPGHADYTFDCKYGFRDYRGGGRSSGRETTGRVAAGAIACKLLKSLGITVRAYTRSVGEIEINDQAFQLDEMWNNRLYMPDAGAAQKAQAYLEEMMARRDSCGGVVECVIQGMPVGVGEPVFEKLDANLAKAILSIGAVKGFEIGDGFEAARALGSSNNDGFIISREGKEDGKEDKKEDGGGNGKRAGQEYKVVKSSNHSGGTLGGISDGSDIVIRAAFKPTPSIARSQHTVTRTGQELDIEIRGRHDPIIVPRAVVVVEAMAALTAADLLLVSMTSRLDRIQGFFGRG</sequence>
<evidence type="ECO:0000256" key="1">
    <source>
        <dbReference type="ARBA" id="ARBA00005044"/>
    </source>
</evidence>
<dbReference type="GO" id="GO:0004107">
    <property type="term" value="F:chorismate synthase activity"/>
    <property type="evidence" value="ECO:0007669"/>
    <property type="project" value="UniProtKB-UniRule"/>
</dbReference>
<name>A0A0J9BGG1_9FIRM</name>
<dbReference type="HAMAP" id="MF_00300">
    <property type="entry name" value="Chorismate_synth"/>
    <property type="match status" value="1"/>
</dbReference>
<evidence type="ECO:0000256" key="5">
    <source>
        <dbReference type="ARBA" id="ARBA00022630"/>
    </source>
</evidence>
<evidence type="ECO:0000256" key="11">
    <source>
        <dbReference type="HAMAP-Rule" id="MF_00300"/>
    </source>
</evidence>
<dbReference type="PANTHER" id="PTHR21085:SF0">
    <property type="entry name" value="CHORISMATE SYNTHASE"/>
    <property type="match status" value="1"/>
</dbReference>
<evidence type="ECO:0000256" key="6">
    <source>
        <dbReference type="ARBA" id="ARBA00022643"/>
    </source>
</evidence>
<dbReference type="Pfam" id="PF01264">
    <property type="entry name" value="Chorismate_synt"/>
    <property type="match status" value="1"/>
</dbReference>
<dbReference type="NCBIfam" id="TIGR00033">
    <property type="entry name" value="aroC"/>
    <property type="match status" value="1"/>
</dbReference>
<dbReference type="GO" id="GO:0010181">
    <property type="term" value="F:FMN binding"/>
    <property type="evidence" value="ECO:0007669"/>
    <property type="project" value="TreeGrafter"/>
</dbReference>
<dbReference type="GO" id="GO:0009423">
    <property type="term" value="P:chorismate biosynthetic process"/>
    <property type="evidence" value="ECO:0007669"/>
    <property type="project" value="UniProtKB-UniRule"/>
</dbReference>
<dbReference type="Proteomes" id="UP000037392">
    <property type="component" value="Unassembled WGS sequence"/>
</dbReference>
<evidence type="ECO:0000313" key="14">
    <source>
        <dbReference type="EMBL" id="KMW11311.1"/>
    </source>
</evidence>
<accession>A0A0J9BGG1</accession>
<keyword evidence="6 11" id="KW-0288">FMN</keyword>
<dbReference type="EC" id="4.2.3.5" evidence="3 11"/>
<dbReference type="AlphaFoldDB" id="A0A0J9BGG1"/>